<dbReference type="Pfam" id="PF03568">
    <property type="entry name" value="Separin_C"/>
    <property type="match status" value="1"/>
</dbReference>
<evidence type="ECO:0000256" key="5">
    <source>
        <dbReference type="SAM" id="MobiDB-lite"/>
    </source>
</evidence>
<dbReference type="InterPro" id="IPR005314">
    <property type="entry name" value="Peptidase_C50"/>
</dbReference>
<dbReference type="PANTHER" id="PTHR12792">
    <property type="entry name" value="EXTRA SPINDLE POLES 1-RELATED"/>
    <property type="match status" value="1"/>
</dbReference>
<name>A0A8S1HFL7_9PELO</name>
<evidence type="ECO:0000256" key="1">
    <source>
        <dbReference type="ARBA" id="ARBA00000451"/>
    </source>
</evidence>
<evidence type="ECO:0000256" key="3">
    <source>
        <dbReference type="ARBA" id="ARBA00022801"/>
    </source>
</evidence>
<dbReference type="EMBL" id="CAJGYM010000046">
    <property type="protein sequence ID" value="CAD6194659.1"/>
    <property type="molecule type" value="Genomic_DNA"/>
</dbReference>
<dbReference type="Proteomes" id="UP000835052">
    <property type="component" value="Unassembled WGS sequence"/>
</dbReference>
<dbReference type="GO" id="GO:0006508">
    <property type="term" value="P:proteolysis"/>
    <property type="evidence" value="ECO:0007669"/>
    <property type="project" value="InterPro"/>
</dbReference>
<accession>A0A8S1HFL7</accession>
<keyword evidence="3" id="KW-0378">Hydrolase</keyword>
<gene>
    <name evidence="7" type="ORF">CAUJ_LOCUS10578</name>
</gene>
<protein>
    <recommendedName>
        <fullName evidence="2">separase</fullName>
        <ecNumber evidence="2">3.4.22.49</ecNumber>
    </recommendedName>
</protein>
<feature type="region of interest" description="Disordered" evidence="5">
    <location>
        <begin position="1128"/>
        <end position="1151"/>
    </location>
</feature>
<dbReference type="GO" id="GO:0004197">
    <property type="term" value="F:cysteine-type endopeptidase activity"/>
    <property type="evidence" value="ECO:0007669"/>
    <property type="project" value="InterPro"/>
</dbReference>
<sequence>MAILKGTKRSKTNEKNLDRCLSHLSTYFSAVTSLQEKVEAKSRQVFGEVITPEVVTMTKLARITSEFSLLHTEIVRDLYRTVHSCFVFWQKLTKEGGKENQKSSQLISISSQLACIYFLNGDYYKAIICLMGYLNAVPEDNYAREQLVKWSLFLGEWENSAKLLEEAAGKKKYWSGFDFYLEVARAFISYNKEPKTREANSEKLLKLYTKSMERKEATFCSYDEQSLISWIISNCGNAENVNVKLPDMLTTMEMATVKADTVMKNRLKELSVVSHELVGNPNFGEYLQKKSHAPSEYIKLGASFAWLMEMRRESANLQVSLAQPREAYAIVLYNWMCSLRSSVFFRVLQSTNRMLNLRHVIDDEDSPFECELLKRTASSLLSCVPEVVNFSSPAKKKNDEKTLGTSFDLKSPDTMLKSFNEMNIFDGPQLHRCCASCLCDLCRLFLVNYNFASEFLFSRSFCDGFSTESVEELEEDFVNLRSFSSTDQCAVLEMAVRPRPPVILSETFGVVVARWLEKKLESGEKVEAEKLKRIVDFALKVTKYVFLRTTSQHLLIKQLERRYHAPFSSPHPWMLPVEKSANPLIRGINTARDVIRAISPFGQRTTVKKTAEATPSDQKEIEAARKELLSWKHYLCSEWRFKICTYIGRASTDPWISAMAWAESTTIGTRNLQQQVLGNTGSVVFNSESHYKKHVQRLPEDLTLIQLAMSDDDCLYMVKIHADREPLCIPIAHKSKVAEMMEKLRLILAEDERVTKNASAMTPKKFWDGRYAIDNRFKNFLPEVEENLLCGAAAFMLPSASLSDSLGTETDALIKYTNSKFSLSDAKELLWLTFVADEENWRAAVDRLTALRNIDAKRMEQVKNSYAQLKRKVAKKMDTAELERKRYTLLELNSEISLFPWEKLPVLENHLFVSRIASIHAFFLHIHTKPEIPRAVDINKSYYLLDPDNNLGDTKKRIFDYMAKFPWKGVVGGSPSVADITEAFANMDMFFYFGHGCGTRHVSRKTIKQSKCNAISMLMGCGSVKTVPQGRGFDGRSVVYDYAIAQCPLIVGCLWTVTDGEIDRYLMRMIDACFTKEKTGEQMPPVIVEGMREARDKSKLRCLTGCAVVSYGLPVVARQDAVIDVPRATSPAPAARNGSPRRLRSHSRIDA</sequence>
<feature type="compositionally biased region" description="Basic residues" evidence="5">
    <location>
        <begin position="1139"/>
        <end position="1151"/>
    </location>
</feature>
<evidence type="ECO:0000256" key="4">
    <source>
        <dbReference type="ARBA" id="ARBA00022829"/>
    </source>
</evidence>
<proteinExistence type="predicted"/>
<keyword evidence="4" id="KW-0159">Chromosome partition</keyword>
<dbReference type="PANTHER" id="PTHR12792:SF0">
    <property type="entry name" value="SEPARIN"/>
    <property type="match status" value="1"/>
</dbReference>
<dbReference type="GO" id="GO:0005813">
    <property type="term" value="C:centrosome"/>
    <property type="evidence" value="ECO:0007669"/>
    <property type="project" value="TreeGrafter"/>
</dbReference>
<comment type="caution">
    <text evidence="7">The sequence shown here is derived from an EMBL/GenBank/DDBJ whole genome shotgun (WGS) entry which is preliminary data.</text>
</comment>
<evidence type="ECO:0000256" key="2">
    <source>
        <dbReference type="ARBA" id="ARBA00012489"/>
    </source>
</evidence>
<evidence type="ECO:0000313" key="8">
    <source>
        <dbReference type="Proteomes" id="UP000835052"/>
    </source>
</evidence>
<dbReference type="GO" id="GO:0051307">
    <property type="term" value="P:meiotic chromosome separation"/>
    <property type="evidence" value="ECO:0007669"/>
    <property type="project" value="TreeGrafter"/>
</dbReference>
<dbReference type="AlphaFoldDB" id="A0A8S1HFL7"/>
<evidence type="ECO:0000313" key="7">
    <source>
        <dbReference type="EMBL" id="CAD6194659.1"/>
    </source>
</evidence>
<evidence type="ECO:0000259" key="6">
    <source>
        <dbReference type="PROSITE" id="PS51700"/>
    </source>
</evidence>
<dbReference type="OrthoDB" id="10255632at2759"/>
<comment type="catalytic activity">
    <reaction evidence="1">
        <text>All bonds known to be hydrolyzed by this endopeptidase have arginine in P1 and an acidic residue in P4. P6 is often occupied by an acidic residue or by a hydroxy-amino-acid residue, the phosphorylation of which enhances cleavage.</text>
        <dbReference type="EC" id="3.4.22.49"/>
    </reaction>
</comment>
<dbReference type="PROSITE" id="PS51700">
    <property type="entry name" value="SEPARIN"/>
    <property type="match status" value="1"/>
</dbReference>
<dbReference type="InterPro" id="IPR030397">
    <property type="entry name" value="SEPARIN_core_dom"/>
</dbReference>
<dbReference type="EC" id="3.4.22.49" evidence="2"/>
<keyword evidence="8" id="KW-1185">Reference proteome</keyword>
<dbReference type="GO" id="GO:0005737">
    <property type="term" value="C:cytoplasm"/>
    <property type="evidence" value="ECO:0007669"/>
    <property type="project" value="TreeGrafter"/>
</dbReference>
<dbReference type="GO" id="GO:0072686">
    <property type="term" value="C:mitotic spindle"/>
    <property type="evidence" value="ECO:0007669"/>
    <property type="project" value="TreeGrafter"/>
</dbReference>
<dbReference type="GO" id="GO:0005634">
    <property type="term" value="C:nucleus"/>
    <property type="evidence" value="ECO:0007669"/>
    <property type="project" value="InterPro"/>
</dbReference>
<reference evidence="7" key="1">
    <citation type="submission" date="2020-10" db="EMBL/GenBank/DDBJ databases">
        <authorList>
            <person name="Kikuchi T."/>
        </authorList>
    </citation>
    <scope>NUCLEOTIDE SEQUENCE</scope>
    <source>
        <strain evidence="7">NKZ352</strain>
    </source>
</reference>
<organism evidence="7 8">
    <name type="scientific">Caenorhabditis auriculariae</name>
    <dbReference type="NCBI Taxonomy" id="2777116"/>
    <lineage>
        <taxon>Eukaryota</taxon>
        <taxon>Metazoa</taxon>
        <taxon>Ecdysozoa</taxon>
        <taxon>Nematoda</taxon>
        <taxon>Chromadorea</taxon>
        <taxon>Rhabditida</taxon>
        <taxon>Rhabditina</taxon>
        <taxon>Rhabditomorpha</taxon>
        <taxon>Rhabditoidea</taxon>
        <taxon>Rhabditidae</taxon>
        <taxon>Peloderinae</taxon>
        <taxon>Caenorhabditis</taxon>
    </lineage>
</organism>
<feature type="domain" description="Peptidase C50" evidence="6">
    <location>
        <begin position="938"/>
        <end position="1032"/>
    </location>
</feature>